<dbReference type="RefSeq" id="WP_006971262.1">
    <property type="nucleotide sequence ID" value="NZ_ABCS01000018.1"/>
</dbReference>
<feature type="region of interest" description="Disordered" evidence="1">
    <location>
        <begin position="30"/>
        <end position="75"/>
    </location>
</feature>
<feature type="compositionally biased region" description="Acidic residues" evidence="1">
    <location>
        <begin position="56"/>
        <end position="65"/>
    </location>
</feature>
<feature type="transmembrane region" description="Helical" evidence="2">
    <location>
        <begin position="6"/>
        <end position="27"/>
    </location>
</feature>
<reference evidence="3 4" key="1">
    <citation type="submission" date="2007-06" db="EMBL/GenBank/DDBJ databases">
        <authorList>
            <person name="Shimkets L."/>
            <person name="Ferriera S."/>
            <person name="Johnson J."/>
            <person name="Kravitz S."/>
            <person name="Beeson K."/>
            <person name="Sutton G."/>
            <person name="Rogers Y.-H."/>
            <person name="Friedman R."/>
            <person name="Frazier M."/>
            <person name="Venter J.C."/>
        </authorList>
    </citation>
    <scope>NUCLEOTIDE SEQUENCE [LARGE SCALE GENOMIC DNA]</scope>
    <source>
        <strain evidence="3 4">SIR-1</strain>
    </source>
</reference>
<organism evidence="3 4">
    <name type="scientific">Plesiocystis pacifica SIR-1</name>
    <dbReference type="NCBI Taxonomy" id="391625"/>
    <lineage>
        <taxon>Bacteria</taxon>
        <taxon>Pseudomonadati</taxon>
        <taxon>Myxococcota</taxon>
        <taxon>Polyangia</taxon>
        <taxon>Nannocystales</taxon>
        <taxon>Nannocystaceae</taxon>
        <taxon>Plesiocystis</taxon>
    </lineage>
</organism>
<accession>A6G3G3</accession>
<dbReference type="Proteomes" id="UP000005801">
    <property type="component" value="Unassembled WGS sequence"/>
</dbReference>
<sequence>MNTMKVVGFVAAGVGLAALVGGGIWLWRRHKAKQTKPEREPKIGPTPSKPPRDPYANDDDGEDEEPTPKHWATKGHYISQDELDDELTKELIEMFPGDFTPNDEVLDNLTQEDVVIVAVESEPSGPYENTRQEFVTAKVLSVEKTMIRARIQGPIAHAEHHGSHAGHGFRVGKLIEVPRSKVLVAARDGSPKKTGYGSRGKPAATFAPSSKTKETYHVQPGTPYDLVLPYRTKELAWYQDRELVKMIHIGSKGPLEQVMFTEDSLRGDVAIRALDEDPEHGTIFVARWDFEIEA</sequence>
<keyword evidence="2" id="KW-0812">Transmembrane</keyword>
<protein>
    <submittedName>
        <fullName evidence="3">Uncharacterized protein</fullName>
    </submittedName>
</protein>
<evidence type="ECO:0000313" key="4">
    <source>
        <dbReference type="Proteomes" id="UP000005801"/>
    </source>
</evidence>
<evidence type="ECO:0000256" key="2">
    <source>
        <dbReference type="SAM" id="Phobius"/>
    </source>
</evidence>
<gene>
    <name evidence="3" type="ORF">PPSIR1_21119</name>
</gene>
<dbReference type="STRING" id="391625.PPSIR1_21119"/>
<feature type="region of interest" description="Disordered" evidence="1">
    <location>
        <begin position="188"/>
        <end position="208"/>
    </location>
</feature>
<name>A6G3G3_9BACT</name>
<proteinExistence type="predicted"/>
<comment type="caution">
    <text evidence="3">The sequence shown here is derived from an EMBL/GenBank/DDBJ whole genome shotgun (WGS) entry which is preliminary data.</text>
</comment>
<evidence type="ECO:0000256" key="1">
    <source>
        <dbReference type="SAM" id="MobiDB-lite"/>
    </source>
</evidence>
<dbReference type="AlphaFoldDB" id="A6G3G3"/>
<keyword evidence="2" id="KW-0472">Membrane</keyword>
<keyword evidence="2" id="KW-1133">Transmembrane helix</keyword>
<keyword evidence="4" id="KW-1185">Reference proteome</keyword>
<dbReference type="EMBL" id="ABCS01000018">
    <property type="protein sequence ID" value="EDM79570.1"/>
    <property type="molecule type" value="Genomic_DNA"/>
</dbReference>
<evidence type="ECO:0000313" key="3">
    <source>
        <dbReference type="EMBL" id="EDM79570.1"/>
    </source>
</evidence>
<dbReference type="OrthoDB" id="5528792at2"/>